<dbReference type="Proteomes" id="UP000001307">
    <property type="component" value="Unassembled WGS sequence"/>
</dbReference>
<proteinExistence type="predicted"/>
<accession>E4XRG5</accession>
<dbReference type="AlphaFoldDB" id="E4XRG5"/>
<dbReference type="InParanoid" id="E4XRG5"/>
<evidence type="ECO:0000313" key="2">
    <source>
        <dbReference type="Proteomes" id="UP000001307"/>
    </source>
</evidence>
<name>E4XRG5_OIKDI</name>
<keyword evidence="2" id="KW-1185">Reference proteome</keyword>
<dbReference type="EMBL" id="FN653117">
    <property type="protein sequence ID" value="CBY12381.1"/>
    <property type="molecule type" value="Genomic_DNA"/>
</dbReference>
<organism evidence="1">
    <name type="scientific">Oikopleura dioica</name>
    <name type="common">Tunicate</name>
    <dbReference type="NCBI Taxonomy" id="34765"/>
    <lineage>
        <taxon>Eukaryota</taxon>
        <taxon>Metazoa</taxon>
        <taxon>Chordata</taxon>
        <taxon>Tunicata</taxon>
        <taxon>Appendicularia</taxon>
        <taxon>Copelata</taxon>
        <taxon>Oikopleuridae</taxon>
        <taxon>Oikopleura</taxon>
    </lineage>
</organism>
<evidence type="ECO:0000313" key="1">
    <source>
        <dbReference type="EMBL" id="CBY12381.1"/>
    </source>
</evidence>
<sequence>MPTRETFKELRAFVNSLKTVIFTFSPDIATKTRKWRSHELVCMGRIAQCLKKCKLHLTSDTITTNENIDEADIQEIIYGFAQIAHNICQAVTALPEKDQNVWFALDGVLIPLNQLISKMALAIAGFESSHCPENHKYPCFAVYSFFRLVQTVDKRKDIADVKRCTLVETALKNVRGSFRYLMAMCRANDIFDTYQHWSLVDKTINELSRIFEAYRLCSYRTTNIMTIYNALNITVSGHRRCTKMETLMIKMFLNQLLSQPFERSSSTSQATLFTMFNVKKRAEVQFVIILISLLTESGLPQLTESVHLLVATLVHFDGHKKLPEGDQDLLRLLLFQLREIFPNQTTKLTIMTSTNSTDDDELTCVWRIISVWQKDLQSSWSSRMANKVSSPPRLDIQKLCAIRVRDQFSKCSTAAQVSNYVNTFYIAALLMLVLGKRDAGNSLLKNLLKLLVDWYYPKREAQIVSSKKWAVQNT</sequence>
<reference evidence="1" key="1">
    <citation type="journal article" date="2010" name="Science">
        <title>Plasticity of animal genome architecture unmasked by rapid evolution of a pelagic tunicate.</title>
        <authorList>
            <person name="Denoeud F."/>
            <person name="Henriet S."/>
            <person name="Mungpakdee S."/>
            <person name="Aury J.M."/>
            <person name="Da Silva C."/>
            <person name="Brinkmann H."/>
            <person name="Mikhaleva J."/>
            <person name="Olsen L.C."/>
            <person name="Jubin C."/>
            <person name="Canestro C."/>
            <person name="Bouquet J.M."/>
            <person name="Danks G."/>
            <person name="Poulain J."/>
            <person name="Campsteijn C."/>
            <person name="Adamski M."/>
            <person name="Cross I."/>
            <person name="Yadetie F."/>
            <person name="Muffato M."/>
            <person name="Louis A."/>
            <person name="Butcher S."/>
            <person name="Tsagkogeorga G."/>
            <person name="Konrad A."/>
            <person name="Singh S."/>
            <person name="Jensen M.F."/>
            <person name="Cong E.H."/>
            <person name="Eikeseth-Otteraa H."/>
            <person name="Noel B."/>
            <person name="Anthouard V."/>
            <person name="Porcel B.M."/>
            <person name="Kachouri-Lafond R."/>
            <person name="Nishino A."/>
            <person name="Ugolini M."/>
            <person name="Chourrout P."/>
            <person name="Nishida H."/>
            <person name="Aasland R."/>
            <person name="Huzurbazar S."/>
            <person name="Westhof E."/>
            <person name="Delsuc F."/>
            <person name="Lehrach H."/>
            <person name="Reinhardt R."/>
            <person name="Weissenbach J."/>
            <person name="Roy S.W."/>
            <person name="Artiguenave F."/>
            <person name="Postlethwait J.H."/>
            <person name="Manak J.R."/>
            <person name="Thompson E.M."/>
            <person name="Jaillon O."/>
            <person name="Du Pasquier L."/>
            <person name="Boudinot P."/>
            <person name="Liberles D.A."/>
            <person name="Volff J.N."/>
            <person name="Philippe H."/>
            <person name="Lenhard B."/>
            <person name="Roest Crollius H."/>
            <person name="Wincker P."/>
            <person name="Chourrout D."/>
        </authorList>
    </citation>
    <scope>NUCLEOTIDE SEQUENCE [LARGE SCALE GENOMIC DNA]</scope>
</reference>
<gene>
    <name evidence="1" type="ORF">GSOID_T00001750001</name>
</gene>
<protein>
    <submittedName>
        <fullName evidence="1">Uncharacterized protein</fullName>
    </submittedName>
</protein>